<dbReference type="Proteomes" id="UP000260721">
    <property type="component" value="Unassembled WGS sequence"/>
</dbReference>
<dbReference type="AlphaFoldDB" id="A0A3E3DZW5"/>
<gene>
    <name evidence="1" type="ORF">DXC78_09370</name>
</gene>
<evidence type="ECO:0000313" key="2">
    <source>
        <dbReference type="Proteomes" id="UP000260721"/>
    </source>
</evidence>
<reference evidence="1 2" key="1">
    <citation type="submission" date="2018-08" db="EMBL/GenBank/DDBJ databases">
        <title>A genome reference for cultivated species of the human gut microbiota.</title>
        <authorList>
            <person name="Zou Y."/>
            <person name="Xue W."/>
            <person name="Luo G."/>
        </authorList>
    </citation>
    <scope>NUCLEOTIDE SEQUENCE [LARGE SCALE GENOMIC DNA]</scope>
    <source>
        <strain evidence="1 2">TF08-11</strain>
    </source>
</reference>
<proteinExistence type="predicted"/>
<dbReference type="RefSeq" id="WP_117446781.1">
    <property type="nucleotide sequence ID" value="NZ_JBFBOW010000001.1"/>
</dbReference>
<dbReference type="EMBL" id="QUSK01000021">
    <property type="protein sequence ID" value="RGD74837.1"/>
    <property type="molecule type" value="Genomic_DNA"/>
</dbReference>
<evidence type="ECO:0000313" key="1">
    <source>
        <dbReference type="EMBL" id="RGD74837.1"/>
    </source>
</evidence>
<organism evidence="1 2">
    <name type="scientific">Faecalicoccus pleomorphus</name>
    <dbReference type="NCBI Taxonomy" id="1323"/>
    <lineage>
        <taxon>Bacteria</taxon>
        <taxon>Bacillati</taxon>
        <taxon>Bacillota</taxon>
        <taxon>Erysipelotrichia</taxon>
        <taxon>Erysipelotrichales</taxon>
        <taxon>Erysipelotrichaceae</taxon>
        <taxon>Faecalicoccus</taxon>
    </lineage>
</organism>
<accession>A0A3E3DZW5</accession>
<protein>
    <submittedName>
        <fullName evidence="1">Uncharacterized protein</fullName>
    </submittedName>
</protein>
<sequence>MTNREYIIAQLSGEDYIDDNGVSYESMVCNSIACPYFTGDERAFCLYEDVKENDYDTCFKCKENWLNSEVQE</sequence>
<comment type="caution">
    <text evidence="1">The sequence shown here is derived from an EMBL/GenBank/DDBJ whole genome shotgun (WGS) entry which is preliminary data.</text>
</comment>
<name>A0A3E3DZW5_9FIRM</name>